<evidence type="ECO:0000256" key="6">
    <source>
        <dbReference type="ARBA" id="ARBA00023125"/>
    </source>
</evidence>
<comment type="caution">
    <text evidence="15">The sequence shown here is derived from an EMBL/GenBank/DDBJ whole genome shotgun (WGS) entry which is preliminary data.</text>
</comment>
<dbReference type="PROSITE" id="PS51217">
    <property type="entry name" value="UVRD_HELICASE_CTER"/>
    <property type="match status" value="1"/>
</dbReference>
<dbReference type="Gene3D" id="1.10.486.10">
    <property type="entry name" value="PCRA, domain 4"/>
    <property type="match status" value="1"/>
</dbReference>
<evidence type="ECO:0000256" key="10">
    <source>
        <dbReference type="PROSITE-ProRule" id="PRU00560"/>
    </source>
</evidence>
<dbReference type="PROSITE" id="PS51198">
    <property type="entry name" value="UVRD_HELICASE_ATP_BIND"/>
    <property type="match status" value="1"/>
</dbReference>
<dbReference type="FunFam" id="1.10.10.160:FF:000001">
    <property type="entry name" value="ATP-dependent DNA helicase"/>
    <property type="match status" value="1"/>
</dbReference>
<dbReference type="SUPFAM" id="SSF52540">
    <property type="entry name" value="P-loop containing nucleoside triphosphate hydrolases"/>
    <property type="match status" value="1"/>
</dbReference>
<dbReference type="GO" id="GO:0009314">
    <property type="term" value="P:response to radiation"/>
    <property type="evidence" value="ECO:0007669"/>
    <property type="project" value="UniProtKB-ARBA"/>
</dbReference>
<evidence type="ECO:0000259" key="14">
    <source>
        <dbReference type="PROSITE" id="PS51217"/>
    </source>
</evidence>
<dbReference type="AlphaFoldDB" id="A0A8J6HZU2"/>
<evidence type="ECO:0000256" key="12">
    <source>
        <dbReference type="SAM" id="MobiDB-lite"/>
    </source>
</evidence>
<comment type="similarity">
    <text evidence="1 11">Belongs to the helicase family. UvrD subfamily.</text>
</comment>
<dbReference type="Gene3D" id="1.10.10.160">
    <property type="match status" value="1"/>
</dbReference>
<evidence type="ECO:0000256" key="4">
    <source>
        <dbReference type="ARBA" id="ARBA00022806"/>
    </source>
</evidence>
<evidence type="ECO:0000256" key="3">
    <source>
        <dbReference type="ARBA" id="ARBA00022801"/>
    </source>
</evidence>
<dbReference type="EMBL" id="JAAKDE010000006">
    <property type="protein sequence ID" value="MBA2132643.1"/>
    <property type="molecule type" value="Genomic_DNA"/>
</dbReference>
<dbReference type="GO" id="GO:0003677">
    <property type="term" value="F:DNA binding"/>
    <property type="evidence" value="ECO:0007669"/>
    <property type="project" value="UniProtKB-KW"/>
</dbReference>
<feature type="domain" description="UvrD-like helicase ATP-binding" evidence="13">
    <location>
        <begin position="6"/>
        <end position="284"/>
    </location>
</feature>
<dbReference type="PANTHER" id="PTHR11070">
    <property type="entry name" value="UVRD / RECB / PCRA DNA HELICASE FAMILY MEMBER"/>
    <property type="match status" value="1"/>
</dbReference>
<dbReference type="InterPro" id="IPR014017">
    <property type="entry name" value="DNA_helicase_UvrD-like_C"/>
</dbReference>
<dbReference type="NCBIfam" id="TIGR01073">
    <property type="entry name" value="pcrA"/>
    <property type="match status" value="1"/>
</dbReference>
<dbReference type="Gene3D" id="3.40.50.300">
    <property type="entry name" value="P-loop containing nucleotide triphosphate hydrolases"/>
    <property type="match status" value="2"/>
</dbReference>
<organism evidence="15 16">
    <name type="scientific">Capillibacterium thermochitinicola</name>
    <dbReference type="NCBI Taxonomy" id="2699427"/>
    <lineage>
        <taxon>Bacteria</taxon>
        <taxon>Bacillati</taxon>
        <taxon>Bacillota</taxon>
        <taxon>Capillibacterium</taxon>
    </lineage>
</organism>
<dbReference type="GO" id="GO:0033202">
    <property type="term" value="C:DNA helicase complex"/>
    <property type="evidence" value="ECO:0007669"/>
    <property type="project" value="TreeGrafter"/>
</dbReference>
<dbReference type="CDD" id="cd17932">
    <property type="entry name" value="DEXQc_UvrD"/>
    <property type="match status" value="1"/>
</dbReference>
<dbReference type="InterPro" id="IPR005751">
    <property type="entry name" value="ATP-dep_DNA_helicase_PcrA"/>
</dbReference>
<feature type="binding site" evidence="10">
    <location>
        <begin position="27"/>
        <end position="34"/>
    </location>
    <ligand>
        <name>ATP</name>
        <dbReference type="ChEBI" id="CHEBI:30616"/>
    </ligand>
</feature>
<dbReference type="InterPro" id="IPR014016">
    <property type="entry name" value="UvrD-like_ATP-bd"/>
</dbReference>
<evidence type="ECO:0000256" key="2">
    <source>
        <dbReference type="ARBA" id="ARBA00022741"/>
    </source>
</evidence>
<gene>
    <name evidence="15" type="primary">pcrA</name>
    <name evidence="15" type="ORF">G5B42_03685</name>
</gene>
<keyword evidence="5 10" id="KW-0067">ATP-binding</keyword>
<dbReference type="Pfam" id="PF21196">
    <property type="entry name" value="PcrA_UvrD_tudor"/>
    <property type="match status" value="1"/>
</dbReference>
<dbReference type="GO" id="GO:0005524">
    <property type="term" value="F:ATP binding"/>
    <property type="evidence" value="ECO:0007669"/>
    <property type="project" value="UniProtKB-UniRule"/>
</dbReference>
<evidence type="ECO:0000256" key="5">
    <source>
        <dbReference type="ARBA" id="ARBA00022840"/>
    </source>
</evidence>
<dbReference type="GO" id="GO:0005829">
    <property type="term" value="C:cytosol"/>
    <property type="evidence" value="ECO:0007669"/>
    <property type="project" value="TreeGrafter"/>
</dbReference>
<keyword evidence="4 10" id="KW-0347">Helicase</keyword>
<dbReference type="GO" id="GO:0000725">
    <property type="term" value="P:recombinational repair"/>
    <property type="evidence" value="ECO:0007669"/>
    <property type="project" value="TreeGrafter"/>
</dbReference>
<feature type="domain" description="UvrD-like helicase C-terminal" evidence="14">
    <location>
        <begin position="285"/>
        <end position="559"/>
    </location>
</feature>
<reference evidence="15" key="1">
    <citation type="submission" date="2020-06" db="EMBL/GenBank/DDBJ databases">
        <title>Novel chitinolytic bacterium.</title>
        <authorList>
            <person name="Ungkulpasvich U."/>
            <person name="Kosugi A."/>
            <person name="Uke A."/>
        </authorList>
    </citation>
    <scope>NUCLEOTIDE SEQUENCE</scope>
    <source>
        <strain evidence="15">UUS1-1</strain>
    </source>
</reference>
<dbReference type="Pfam" id="PF13361">
    <property type="entry name" value="UvrD_C"/>
    <property type="match status" value="1"/>
</dbReference>
<name>A0A8J6HZU2_9FIRM</name>
<feature type="compositionally biased region" description="Low complexity" evidence="12">
    <location>
        <begin position="666"/>
        <end position="684"/>
    </location>
</feature>
<keyword evidence="7" id="KW-0413">Isomerase</keyword>
<keyword evidence="2 10" id="KW-0547">Nucleotide-binding</keyword>
<dbReference type="RefSeq" id="WP_181339097.1">
    <property type="nucleotide sequence ID" value="NZ_JAAKDE010000006.1"/>
</dbReference>
<feature type="region of interest" description="Disordered" evidence="12">
    <location>
        <begin position="664"/>
        <end position="689"/>
    </location>
</feature>
<comment type="catalytic activity">
    <reaction evidence="9 11">
        <text>ATP + H2O = ADP + phosphate + H(+)</text>
        <dbReference type="Rhea" id="RHEA:13065"/>
        <dbReference type="ChEBI" id="CHEBI:15377"/>
        <dbReference type="ChEBI" id="CHEBI:15378"/>
        <dbReference type="ChEBI" id="CHEBI:30616"/>
        <dbReference type="ChEBI" id="CHEBI:43474"/>
        <dbReference type="ChEBI" id="CHEBI:456216"/>
        <dbReference type="EC" id="5.6.2.4"/>
    </reaction>
</comment>
<keyword evidence="3 10" id="KW-0378">Hydrolase</keyword>
<dbReference type="InterPro" id="IPR000212">
    <property type="entry name" value="DNA_helicase_UvrD/REP"/>
</dbReference>
<evidence type="ECO:0000256" key="8">
    <source>
        <dbReference type="ARBA" id="ARBA00034617"/>
    </source>
</evidence>
<evidence type="ECO:0000313" key="16">
    <source>
        <dbReference type="Proteomes" id="UP000657177"/>
    </source>
</evidence>
<comment type="catalytic activity">
    <reaction evidence="8">
        <text>Couples ATP hydrolysis with the unwinding of duplex DNA by translocating in the 3'-5' direction.</text>
        <dbReference type="EC" id="5.6.2.4"/>
    </reaction>
</comment>
<dbReference type="Pfam" id="PF00580">
    <property type="entry name" value="UvrD-helicase"/>
    <property type="match status" value="1"/>
</dbReference>
<dbReference type="InterPro" id="IPR027417">
    <property type="entry name" value="P-loop_NTPase"/>
</dbReference>
<evidence type="ECO:0000256" key="11">
    <source>
        <dbReference type="RuleBase" id="RU364053"/>
    </source>
</evidence>
<evidence type="ECO:0000256" key="9">
    <source>
        <dbReference type="ARBA" id="ARBA00048988"/>
    </source>
</evidence>
<protein>
    <recommendedName>
        <fullName evidence="11">ATP-dependent DNA helicase</fullName>
        <ecNumber evidence="11">5.6.2.4</ecNumber>
    </recommendedName>
</protein>
<evidence type="ECO:0000256" key="7">
    <source>
        <dbReference type="ARBA" id="ARBA00023235"/>
    </source>
</evidence>
<evidence type="ECO:0000259" key="13">
    <source>
        <dbReference type="PROSITE" id="PS51198"/>
    </source>
</evidence>
<dbReference type="GO" id="GO:0016787">
    <property type="term" value="F:hydrolase activity"/>
    <property type="evidence" value="ECO:0007669"/>
    <property type="project" value="UniProtKB-UniRule"/>
</dbReference>
<accession>A0A8J6HZU2</accession>
<dbReference type="GO" id="GO:0043138">
    <property type="term" value="F:3'-5' DNA helicase activity"/>
    <property type="evidence" value="ECO:0007669"/>
    <property type="project" value="UniProtKB-EC"/>
</dbReference>
<keyword evidence="16" id="KW-1185">Reference proteome</keyword>
<dbReference type="Proteomes" id="UP000657177">
    <property type="component" value="Unassembled WGS sequence"/>
</dbReference>
<dbReference type="PANTHER" id="PTHR11070:SF2">
    <property type="entry name" value="ATP-DEPENDENT DNA HELICASE SRS2"/>
    <property type="match status" value="1"/>
</dbReference>
<proteinExistence type="inferred from homology"/>
<dbReference type="InterPro" id="IPR013986">
    <property type="entry name" value="DExx_box_DNA_helicase_dom_sf"/>
</dbReference>
<sequence length="743" mass="83809">MELWKNELNPAQREAVCHTEGPLLILAGAGSGKTRVLTYRIAQLLKNGVDPGRILAVTFTNKAAQEMKERVIQLIGPQAEQIWLMTFHAACVRILRRDGAAIGVASNFVIYDTQDQLIVVREALQELNISEKTCNPRAVLATISRAKNELVGPEEYAADAVDFWASLVKKVYPLYQKKLVDNGAVDFDDLIGLTIRLFRECPEVLAKYQERFRYILIDEYQDTNYAQYVLVRLLADKYRNLCVVGDDDQSIYGFRNADIRNILDFEKDYPEVKVVKLEQNYRSTQNILRVANEVIRNNHSRKTKTLWTENEEGEPVTLIQAADEREEAWLVTATLEELVRTEGYRYSDFAFLYRTNAQSRVFEEVLIQKGLPYQVVGGLRFYDRKEIRDLLSYLKLIYNPNDRISLRRVINTPKRGIGETTVERFFSFMDTAGLNTMEAFRRVAEIPGITGRAAQTLTGFAAFLEEMLTLKETLSVSNLTRAVLNKSGYLASLQQEGTVEAESRLENLNEFLSITAGFEKESDDQTLGAFLETVALVADVDQYQEQESITLMTIHSAKGLEFPVVFLVGMEEGIFPHSRSLLDEAELEEERRLCYVGMTRARQRLYLSYAQMRTLYGNFQYQVPSRFIQEIPPALLQRRERTEQEPPAVAGYGRFFRPAAMTAPGAPAVPSAPNTPAAPTSSAPGADKPITYCPGDKVIHRKWGQGTIITVDGTGQGAKVKVAFPGLGIKELLVELAPLEKVE</sequence>
<keyword evidence="6 11" id="KW-0238">DNA-binding</keyword>
<dbReference type="FunFam" id="1.10.486.10:FF:000003">
    <property type="entry name" value="ATP-dependent DNA helicase"/>
    <property type="match status" value="1"/>
</dbReference>
<dbReference type="EC" id="5.6.2.4" evidence="11"/>
<evidence type="ECO:0000256" key="1">
    <source>
        <dbReference type="ARBA" id="ARBA00009922"/>
    </source>
</evidence>
<evidence type="ECO:0000313" key="15">
    <source>
        <dbReference type="EMBL" id="MBA2132643.1"/>
    </source>
</evidence>
<dbReference type="CDD" id="cd18807">
    <property type="entry name" value="SF1_C_UvrD"/>
    <property type="match status" value="1"/>
</dbReference>
<dbReference type="GO" id="GO:0006260">
    <property type="term" value="P:DNA replication"/>
    <property type="evidence" value="ECO:0007669"/>
    <property type="project" value="InterPro"/>
</dbReference>